<comment type="similarity">
    <text evidence="1 2">Belongs to the MEMO1 family.</text>
</comment>
<evidence type="ECO:0000256" key="1">
    <source>
        <dbReference type="ARBA" id="ARBA00006315"/>
    </source>
</evidence>
<dbReference type="CDD" id="cd07361">
    <property type="entry name" value="MEMO_like"/>
    <property type="match status" value="1"/>
</dbReference>
<protein>
    <recommendedName>
        <fullName evidence="2">MEMO1 family protein ENO77_01460</fullName>
    </recommendedName>
</protein>
<comment type="caution">
    <text evidence="3">The sequence shown here is derived from an EMBL/GenBank/DDBJ whole genome shotgun (WGS) entry which is preliminary data.</text>
</comment>
<dbReference type="PANTHER" id="PTHR11060:SF0">
    <property type="entry name" value="PROTEIN MEMO1"/>
    <property type="match status" value="1"/>
</dbReference>
<evidence type="ECO:0000313" key="3">
    <source>
        <dbReference type="EMBL" id="HEW52828.1"/>
    </source>
</evidence>
<dbReference type="AlphaFoldDB" id="A0A7C2VNP2"/>
<sequence length="303" mass="34244">MPPEETREPQAAIWGFYSINKERLLKEIEQLFRDNTKGPGKVPQIGAQVNVDVVAGVVPHAGYHYSGSCASWFYKMLVESRAEIDTVIILGTNHTGFGGILTTTTYFKKWATPLGEVEIDQEFISNLKKVYNGLEDDVLAHLREHSVEVQIPFLQYFYGDRFKLVPIVVRDVDYSIAQDFARSLHEVATALGRRVVVIASSDFTHHGPSYGYIVFRDNISENVRKLDLMFIEKILQLDTRGFLNLIDRYDATVCGYGAIAIVMEYAKLLGCRAELLKYYHSGDVTGEEDIIVGYASIAFFKKH</sequence>
<dbReference type="HAMAP" id="MF_00055">
    <property type="entry name" value="MEMO1"/>
    <property type="match status" value="1"/>
</dbReference>
<dbReference type="SUPFAM" id="SSF53213">
    <property type="entry name" value="LigB-like"/>
    <property type="match status" value="1"/>
</dbReference>
<dbReference type="InterPro" id="IPR002737">
    <property type="entry name" value="MEMO1_fam"/>
</dbReference>
<dbReference type="Pfam" id="PF01875">
    <property type="entry name" value="Memo"/>
    <property type="match status" value="1"/>
</dbReference>
<evidence type="ECO:0000256" key="2">
    <source>
        <dbReference type="HAMAP-Rule" id="MF_00055"/>
    </source>
</evidence>
<dbReference type="NCBIfam" id="TIGR04336">
    <property type="entry name" value="AmmeMemoSam_B"/>
    <property type="match status" value="1"/>
</dbReference>
<dbReference type="Gene3D" id="3.40.830.10">
    <property type="entry name" value="LigB-like"/>
    <property type="match status" value="1"/>
</dbReference>
<reference evidence="3" key="1">
    <citation type="journal article" date="2020" name="mSystems">
        <title>Genome- and Community-Level Interaction Insights into Carbon Utilization and Element Cycling Functions of Hydrothermarchaeota in Hydrothermal Sediment.</title>
        <authorList>
            <person name="Zhou Z."/>
            <person name="Liu Y."/>
            <person name="Xu W."/>
            <person name="Pan J."/>
            <person name="Luo Z.H."/>
            <person name="Li M."/>
        </authorList>
    </citation>
    <scope>NUCLEOTIDE SEQUENCE [LARGE SCALE GENOMIC DNA]</scope>
    <source>
        <strain evidence="3">SpSt-16</strain>
    </source>
</reference>
<name>A0A7C2VNP2_9CREN</name>
<organism evidence="3">
    <name type="scientific">Ignisphaera aggregans</name>
    <dbReference type="NCBI Taxonomy" id="334771"/>
    <lineage>
        <taxon>Archaea</taxon>
        <taxon>Thermoproteota</taxon>
        <taxon>Thermoprotei</taxon>
        <taxon>Desulfurococcales</taxon>
        <taxon>Desulfurococcaceae</taxon>
        <taxon>Ignisphaera</taxon>
    </lineage>
</organism>
<accession>A0A7C2VNP2</accession>
<dbReference type="EMBL" id="DSGT01000003">
    <property type="protein sequence ID" value="HEW52828.1"/>
    <property type="molecule type" value="Genomic_DNA"/>
</dbReference>
<proteinExistence type="inferred from homology"/>
<dbReference type="PANTHER" id="PTHR11060">
    <property type="entry name" value="PROTEIN MEMO1"/>
    <property type="match status" value="1"/>
</dbReference>
<gene>
    <name evidence="3" type="primary">amrB</name>
    <name evidence="3" type="ORF">ENO77_01460</name>
</gene>